<sequence precursor="true">MRKTKMSHYALRRTVAILGLFLVLFLRVSTVFAAEFLDPEQAFRITAELNSARSVVLHWDIAKGYKLYRDQVAVSVESGKAELKAPLLPKAIMITDPSTNEKIAIYHDMLHVEVPLVKADGPFVLNVVYQGCAEDGLCYPPITKLFKVDPARPGLLSLAGEEAVADPVDNGSADTRNTVDSAPAAQSAASASAKASIKDNDLSLATATLAGGSLWKIALAFLAFGLLLSFTPCVLPMVPILSSIIVGEGDVTRRRSFLMALAYCLGMALVYTSLGVAAGLAGEGLAGALQKPWVLVMFALLLVLLSLSMFDVYQLQLPVSLQSKLGKASGGLKRGRFVGVFFMGALSALIVGPCVAAPLAGTLVYISQTRDVLLGGLALFSMAMGMSVPLLLVGLSAGSLLPKAGAWMIGVKYVFGLLLIAVAIWMVSPILPASAVMLFWGAFALLCSVFLGLFDASSAKPTIADRFGKTFGLVLFVIGLLEIVGAAAGGTNVLEPLSQLQGASSASSGEEKSVGFTRIRTVAELDQALLSAKKPVMLDFYADWCVACKEMDRFTFHDPKVIEQLGNLTLLQVNVTANSEDDRALMKRFGLFGPPGMIFFDTKGNEIADSRIVGVLEARAFFDHLNKFVMSH</sequence>
<keyword evidence="21" id="KW-1185">Reference proteome</keyword>
<keyword evidence="3 18" id="KW-0813">Transport</keyword>
<keyword evidence="9 18" id="KW-0249">Electron transport</keyword>
<dbReference type="EC" id="1.8.1.8" evidence="18"/>
<dbReference type="InterPro" id="IPR036249">
    <property type="entry name" value="Thioredoxin-like_sf"/>
</dbReference>
<dbReference type="GO" id="GO:0005886">
    <property type="term" value="C:plasma membrane"/>
    <property type="evidence" value="ECO:0007669"/>
    <property type="project" value="UniProtKB-SubCell"/>
</dbReference>
<dbReference type="InterPro" id="IPR035671">
    <property type="entry name" value="DsbD_gamma"/>
</dbReference>
<accession>B4SGI9</accession>
<dbReference type="PROSITE" id="PS51352">
    <property type="entry name" value="THIOREDOXIN_2"/>
    <property type="match status" value="1"/>
</dbReference>
<feature type="transmembrane region" description="Helical" evidence="18">
    <location>
        <begin position="293"/>
        <end position="316"/>
    </location>
</feature>
<dbReference type="GO" id="GO:0017004">
    <property type="term" value="P:cytochrome complex assembly"/>
    <property type="evidence" value="ECO:0007669"/>
    <property type="project" value="UniProtKB-UniRule"/>
</dbReference>
<dbReference type="PANTHER" id="PTHR32234:SF0">
    <property type="entry name" value="THIOL:DISULFIDE INTERCHANGE PROTEIN DSBD"/>
    <property type="match status" value="1"/>
</dbReference>
<evidence type="ECO:0000256" key="18">
    <source>
        <dbReference type="HAMAP-Rule" id="MF_00399"/>
    </source>
</evidence>
<dbReference type="KEGG" id="pph:Ppha_2773"/>
<evidence type="ECO:0000256" key="5">
    <source>
        <dbReference type="ARBA" id="ARBA00022519"/>
    </source>
</evidence>
<comment type="catalytic activity">
    <reaction evidence="16 18">
        <text>[protein]-dithiol + NAD(+) = [protein]-disulfide + NADH + H(+)</text>
        <dbReference type="Rhea" id="RHEA:18749"/>
        <dbReference type="Rhea" id="RHEA-COMP:10593"/>
        <dbReference type="Rhea" id="RHEA-COMP:10594"/>
        <dbReference type="ChEBI" id="CHEBI:15378"/>
        <dbReference type="ChEBI" id="CHEBI:29950"/>
        <dbReference type="ChEBI" id="CHEBI:50058"/>
        <dbReference type="ChEBI" id="CHEBI:57540"/>
        <dbReference type="ChEBI" id="CHEBI:57945"/>
        <dbReference type="EC" id="1.8.1.8"/>
    </reaction>
</comment>
<evidence type="ECO:0000256" key="11">
    <source>
        <dbReference type="ARBA" id="ARBA00023002"/>
    </source>
</evidence>
<dbReference type="CDD" id="cd02953">
    <property type="entry name" value="DsbDgamma"/>
    <property type="match status" value="1"/>
</dbReference>
<comment type="function">
    <text evidence="18">Required to facilitate the formation of correct disulfide bonds in some periplasmic proteins and for the assembly of the periplasmic c-type cytochromes. Acts by transferring electrons from cytoplasmic thioredoxin to the periplasm. This transfer involves a cascade of disulfide bond formation and reduction steps.</text>
</comment>
<dbReference type="InterPro" id="IPR028250">
    <property type="entry name" value="DsbDN"/>
</dbReference>
<dbReference type="HOGENOM" id="CLU_014657_3_0_10"/>
<keyword evidence="6 18" id="KW-0812">Transmembrane</keyword>
<evidence type="ECO:0000256" key="1">
    <source>
        <dbReference type="ARBA" id="ARBA00004429"/>
    </source>
</evidence>
<dbReference type="PANTHER" id="PTHR32234">
    <property type="entry name" value="THIOL:DISULFIDE INTERCHANGE PROTEIN DSBD"/>
    <property type="match status" value="1"/>
</dbReference>
<keyword evidence="5 18" id="KW-0997">Cell inner membrane</keyword>
<dbReference type="eggNOG" id="COG4232">
    <property type="taxonomic scope" value="Bacteria"/>
</dbReference>
<dbReference type="Pfam" id="PF02683">
    <property type="entry name" value="DsbD_TM"/>
    <property type="match status" value="1"/>
</dbReference>
<keyword evidence="8 18" id="KW-0201">Cytochrome c-type biogenesis</keyword>
<evidence type="ECO:0000256" key="12">
    <source>
        <dbReference type="ARBA" id="ARBA00023027"/>
    </source>
</evidence>
<reference evidence="20 21" key="1">
    <citation type="submission" date="2008-06" db="EMBL/GenBank/DDBJ databases">
        <title>Complete sequence of Pelodictyon phaeoclathratiforme BU-1.</title>
        <authorList>
            <consortium name="US DOE Joint Genome Institute"/>
            <person name="Lucas S."/>
            <person name="Copeland A."/>
            <person name="Lapidus A."/>
            <person name="Glavina del Rio T."/>
            <person name="Dalin E."/>
            <person name="Tice H."/>
            <person name="Bruce D."/>
            <person name="Goodwin L."/>
            <person name="Pitluck S."/>
            <person name="Schmutz J."/>
            <person name="Larimer F."/>
            <person name="Land M."/>
            <person name="Hauser L."/>
            <person name="Kyrpides N."/>
            <person name="Mikhailova N."/>
            <person name="Liu Z."/>
            <person name="Li T."/>
            <person name="Zhao F."/>
            <person name="Overmann J."/>
            <person name="Bryant D.A."/>
            <person name="Richardson P."/>
        </authorList>
    </citation>
    <scope>NUCLEOTIDE SEQUENCE [LARGE SCALE GENOMIC DNA]</scope>
    <source>
        <strain evidence="21">DSM 5477 / BU-1</strain>
    </source>
</reference>
<dbReference type="GO" id="GO:0045454">
    <property type="term" value="P:cell redox homeostasis"/>
    <property type="evidence" value="ECO:0007669"/>
    <property type="project" value="TreeGrafter"/>
</dbReference>
<comment type="catalytic activity">
    <reaction evidence="17 18">
        <text>[protein]-dithiol + NADP(+) = [protein]-disulfide + NADPH + H(+)</text>
        <dbReference type="Rhea" id="RHEA:18753"/>
        <dbReference type="Rhea" id="RHEA-COMP:10593"/>
        <dbReference type="Rhea" id="RHEA-COMP:10594"/>
        <dbReference type="ChEBI" id="CHEBI:15378"/>
        <dbReference type="ChEBI" id="CHEBI:29950"/>
        <dbReference type="ChEBI" id="CHEBI:50058"/>
        <dbReference type="ChEBI" id="CHEBI:57783"/>
        <dbReference type="ChEBI" id="CHEBI:58349"/>
        <dbReference type="EC" id="1.8.1.8"/>
    </reaction>
</comment>
<dbReference type="InterPro" id="IPR017937">
    <property type="entry name" value="Thioredoxin_CS"/>
</dbReference>
<dbReference type="Pfam" id="PF11412">
    <property type="entry name" value="DsbD_N"/>
    <property type="match status" value="1"/>
</dbReference>
<evidence type="ECO:0000256" key="6">
    <source>
        <dbReference type="ARBA" id="ARBA00022692"/>
    </source>
</evidence>
<keyword evidence="12 18" id="KW-0520">NAD</keyword>
<evidence type="ECO:0000259" key="19">
    <source>
        <dbReference type="PROSITE" id="PS51352"/>
    </source>
</evidence>
<comment type="subcellular location">
    <subcellularLocation>
        <location evidence="1 18">Cell inner membrane</location>
        <topology evidence="1 18">Multi-pass membrane protein</topology>
    </subcellularLocation>
</comment>
<keyword evidence="15 18" id="KW-0676">Redox-active center</keyword>
<evidence type="ECO:0000256" key="4">
    <source>
        <dbReference type="ARBA" id="ARBA00022475"/>
    </source>
</evidence>
<keyword evidence="7" id="KW-0732">Signal</keyword>
<dbReference type="HAMAP" id="MF_00399">
    <property type="entry name" value="DbsD"/>
    <property type="match status" value="1"/>
</dbReference>
<dbReference type="InterPro" id="IPR003834">
    <property type="entry name" value="Cyt_c_assmbl_TM_dom"/>
</dbReference>
<evidence type="ECO:0000256" key="10">
    <source>
        <dbReference type="ARBA" id="ARBA00022989"/>
    </source>
</evidence>
<dbReference type="STRING" id="324925.Ppha_2773"/>
<keyword evidence="4 18" id="KW-1003">Cell membrane</keyword>
<evidence type="ECO:0000313" key="20">
    <source>
        <dbReference type="EMBL" id="ACF44925.1"/>
    </source>
</evidence>
<dbReference type="GO" id="GO:0047134">
    <property type="term" value="F:protein-disulfide reductase [NAD(P)H] activity"/>
    <property type="evidence" value="ECO:0007669"/>
    <property type="project" value="UniProtKB-UniRule"/>
</dbReference>
<dbReference type="InterPro" id="IPR022910">
    <property type="entry name" value="Thiol_diS_interchange_DbsD"/>
</dbReference>
<dbReference type="SUPFAM" id="SSF74863">
    <property type="entry name" value="Thiol:disulfide interchange protein DsbD, N-terminal domain (DsbD-alpha)"/>
    <property type="match status" value="1"/>
</dbReference>
<keyword evidence="10 18" id="KW-1133">Transmembrane helix</keyword>
<comment type="caution">
    <text evidence="18">Lacks conserved residue(s) required for the propagation of feature annotation.</text>
</comment>
<evidence type="ECO:0000256" key="17">
    <source>
        <dbReference type="ARBA" id="ARBA00047804"/>
    </source>
</evidence>
<organism evidence="20 21">
    <name type="scientific">Pelodictyon phaeoclathratiforme (strain DSM 5477 / BU-1)</name>
    <dbReference type="NCBI Taxonomy" id="324925"/>
    <lineage>
        <taxon>Bacteria</taxon>
        <taxon>Pseudomonadati</taxon>
        <taxon>Chlorobiota</taxon>
        <taxon>Chlorobiia</taxon>
        <taxon>Chlorobiales</taxon>
        <taxon>Chlorobiaceae</taxon>
        <taxon>Chlorobium/Pelodictyon group</taxon>
        <taxon>Pelodictyon</taxon>
    </lineage>
</organism>
<evidence type="ECO:0000256" key="14">
    <source>
        <dbReference type="ARBA" id="ARBA00023157"/>
    </source>
</evidence>
<dbReference type="Gene3D" id="2.60.40.1250">
    <property type="entry name" value="Thiol:disulfide interchange protein DsbD, N-terminal domain"/>
    <property type="match status" value="1"/>
</dbReference>
<evidence type="ECO:0000256" key="9">
    <source>
        <dbReference type="ARBA" id="ARBA00022982"/>
    </source>
</evidence>
<gene>
    <name evidence="18" type="primary">dsbD</name>
    <name evidence="20" type="ordered locus">Ppha_2773</name>
</gene>
<dbReference type="NCBIfam" id="NF001419">
    <property type="entry name" value="PRK00293.1"/>
    <property type="match status" value="1"/>
</dbReference>
<dbReference type="SUPFAM" id="SSF52833">
    <property type="entry name" value="Thioredoxin-like"/>
    <property type="match status" value="1"/>
</dbReference>
<evidence type="ECO:0000256" key="7">
    <source>
        <dbReference type="ARBA" id="ARBA00022729"/>
    </source>
</evidence>
<protein>
    <recommendedName>
        <fullName evidence="18">Thiol:disulfide interchange protein DsbD</fullName>
        <ecNumber evidence="18">1.8.1.8</ecNumber>
    </recommendedName>
    <alternativeName>
        <fullName evidence="18">Protein-disulfide reductase</fullName>
        <shortName evidence="18">Disulfide reductase</shortName>
    </alternativeName>
</protein>
<feature type="transmembrane region" description="Helical" evidence="18">
    <location>
        <begin position="470"/>
        <end position="490"/>
    </location>
</feature>
<evidence type="ECO:0000256" key="13">
    <source>
        <dbReference type="ARBA" id="ARBA00023136"/>
    </source>
</evidence>
<evidence type="ECO:0000313" key="21">
    <source>
        <dbReference type="Proteomes" id="UP000002724"/>
    </source>
</evidence>
<name>B4SGI9_PELPB</name>
<proteinExistence type="inferred from homology"/>
<dbReference type="EMBL" id="CP001110">
    <property type="protein sequence ID" value="ACF44925.1"/>
    <property type="molecule type" value="Genomic_DNA"/>
</dbReference>
<evidence type="ECO:0000256" key="16">
    <source>
        <dbReference type="ARBA" id="ARBA00047388"/>
    </source>
</evidence>
<feature type="transmembrane region" description="Helical" evidence="18">
    <location>
        <begin position="437"/>
        <end position="458"/>
    </location>
</feature>
<dbReference type="GO" id="GO:0009055">
    <property type="term" value="F:electron transfer activity"/>
    <property type="evidence" value="ECO:0007669"/>
    <property type="project" value="UniProtKB-UniRule"/>
</dbReference>
<evidence type="ECO:0000256" key="8">
    <source>
        <dbReference type="ARBA" id="ARBA00022748"/>
    </source>
</evidence>
<feature type="domain" description="Thioredoxin" evidence="19">
    <location>
        <begin position="491"/>
        <end position="632"/>
    </location>
</feature>
<dbReference type="Proteomes" id="UP000002724">
    <property type="component" value="Chromosome"/>
</dbReference>
<evidence type="ECO:0000256" key="15">
    <source>
        <dbReference type="ARBA" id="ARBA00023284"/>
    </source>
</evidence>
<feature type="transmembrane region" description="Helical" evidence="18">
    <location>
        <begin position="337"/>
        <end position="366"/>
    </location>
</feature>
<feature type="transmembrane region" description="Helical" evidence="18">
    <location>
        <begin position="413"/>
        <end position="431"/>
    </location>
</feature>
<dbReference type="InterPro" id="IPR036929">
    <property type="entry name" value="DsbDN_sf"/>
</dbReference>
<keyword evidence="13 18" id="KW-0472">Membrane</keyword>
<dbReference type="InterPro" id="IPR013766">
    <property type="entry name" value="Thioredoxin_domain"/>
</dbReference>
<feature type="disulfide bond" description="Redox-active" evidence="18">
    <location>
        <begin position="545"/>
        <end position="548"/>
    </location>
</feature>
<feature type="transmembrane region" description="Helical" evidence="18">
    <location>
        <begin position="257"/>
        <end position="281"/>
    </location>
</feature>
<dbReference type="PROSITE" id="PS00194">
    <property type="entry name" value="THIOREDOXIN_1"/>
    <property type="match status" value="1"/>
</dbReference>
<dbReference type="Pfam" id="PF13899">
    <property type="entry name" value="Thioredoxin_7"/>
    <property type="match status" value="1"/>
</dbReference>
<comment type="similarity">
    <text evidence="2 18">Belongs to the thioredoxin family. DsbD subfamily.</text>
</comment>
<keyword evidence="14 18" id="KW-1015">Disulfide bond</keyword>
<keyword evidence="11 18" id="KW-0560">Oxidoreductase</keyword>
<dbReference type="Gene3D" id="3.40.30.10">
    <property type="entry name" value="Glutaredoxin"/>
    <property type="match status" value="1"/>
</dbReference>
<feature type="transmembrane region" description="Helical" evidence="18">
    <location>
        <begin position="217"/>
        <end position="245"/>
    </location>
</feature>
<evidence type="ECO:0000256" key="3">
    <source>
        <dbReference type="ARBA" id="ARBA00022448"/>
    </source>
</evidence>
<evidence type="ECO:0000256" key="2">
    <source>
        <dbReference type="ARBA" id="ARBA00007241"/>
    </source>
</evidence>
<dbReference type="RefSeq" id="WP_012509393.1">
    <property type="nucleotide sequence ID" value="NC_011060.1"/>
</dbReference>
<dbReference type="AlphaFoldDB" id="B4SGI9"/>
<feature type="disulfide bond" description="Redox-active" evidence="18">
    <location>
        <begin position="132"/>
        <end position="138"/>
    </location>
</feature>
<feature type="transmembrane region" description="Helical" evidence="18">
    <location>
        <begin position="372"/>
        <end position="401"/>
    </location>
</feature>